<comment type="cofactor">
    <cofactor evidence="1">
        <name>[4Fe-4S] cluster</name>
        <dbReference type="ChEBI" id="CHEBI:49883"/>
    </cofactor>
</comment>
<dbReference type="Proteomes" id="UP001054846">
    <property type="component" value="Chromosome"/>
</dbReference>
<dbReference type="InterPro" id="IPR013785">
    <property type="entry name" value="Aldolase_TIM"/>
</dbReference>
<proteinExistence type="predicted"/>
<keyword evidence="4" id="KW-0479">Metal-binding</keyword>
<dbReference type="SFLD" id="SFLDG01067">
    <property type="entry name" value="SPASM/twitch_domain_containing"/>
    <property type="match status" value="1"/>
</dbReference>
<keyword evidence="3" id="KW-0949">S-adenosyl-L-methionine</keyword>
<dbReference type="Gene3D" id="3.20.20.70">
    <property type="entry name" value="Aldolase class I"/>
    <property type="match status" value="1"/>
</dbReference>
<dbReference type="Pfam" id="PF04055">
    <property type="entry name" value="Radical_SAM"/>
    <property type="match status" value="1"/>
</dbReference>
<dbReference type="EMBL" id="CP063845">
    <property type="protein sequence ID" value="UFP96723.1"/>
    <property type="molecule type" value="Genomic_DNA"/>
</dbReference>
<dbReference type="SFLD" id="SFLDS00029">
    <property type="entry name" value="Radical_SAM"/>
    <property type="match status" value="1"/>
</dbReference>
<sequence>MRESRYNVWIVNGEYHYVFNALSGCFIRLTDEEQQSVEKLLVQGVLESNHNLVQKLVENRMLVADAQDELATLNRRFLSSRYDRRRFALTIVTSLGCNYDCAYCYELKQPSLIGDDVAESLLQLVNEKISNIESFKVSWLGGEPLLGKAKLLALSEQFIERCDQHKVTYNADLTTNGFLLNEQTCIELHDKKVRSVQVTLDGPAHIHDRRRPQKNGGATFWRIIQNLHHAVRYFNVNIRVNVDMENIDSVEALFRTLEAEGFRNKLMVYPAQVVAVDDGIPAPSATYNSCCLNRTAFANTQIDFLKLAVGYGFGKPSLPGPIGTSCTAMRTNELVVGSKGELYKCWASIGNPSEVIGHITHYKDSNGRLQKWLKYDPFSDEECRSCIALPVCMGGCAYHAMDPVQHDNRCDTFRHNYRDRILAYIEAQEKKAASL</sequence>
<dbReference type="PANTHER" id="PTHR43787">
    <property type="entry name" value="FEMO COFACTOR BIOSYNTHESIS PROTEIN NIFB-RELATED"/>
    <property type="match status" value="1"/>
</dbReference>
<evidence type="ECO:0000256" key="5">
    <source>
        <dbReference type="ARBA" id="ARBA00023004"/>
    </source>
</evidence>
<evidence type="ECO:0000313" key="9">
    <source>
        <dbReference type="Proteomes" id="UP001054846"/>
    </source>
</evidence>
<name>A0ABY3PTA8_9CYAN</name>
<evidence type="ECO:0000313" key="8">
    <source>
        <dbReference type="EMBL" id="UFP96723.1"/>
    </source>
</evidence>
<reference evidence="8 9" key="1">
    <citation type="journal article" date="2021" name="Genome Biol. Evol.">
        <title>Complete Genome Sequencing of a Novel Gloeobacter Species from a Waterfall Cave in Mexico.</title>
        <authorList>
            <person name="Saw J.H."/>
            <person name="Cardona T."/>
            <person name="Montejano G."/>
        </authorList>
    </citation>
    <scope>NUCLEOTIDE SEQUENCE [LARGE SCALE GENOMIC DNA]</scope>
    <source>
        <strain evidence="8">MG652769</strain>
    </source>
</reference>
<dbReference type="SUPFAM" id="SSF102114">
    <property type="entry name" value="Radical SAM enzymes"/>
    <property type="match status" value="1"/>
</dbReference>
<dbReference type="InterPro" id="IPR007197">
    <property type="entry name" value="rSAM"/>
</dbReference>
<protein>
    <submittedName>
        <fullName evidence="8">SPASM domain-containing protein</fullName>
    </submittedName>
</protein>
<accession>A0ABY3PTA8</accession>
<dbReference type="PROSITE" id="PS51918">
    <property type="entry name" value="RADICAL_SAM"/>
    <property type="match status" value="1"/>
</dbReference>
<evidence type="ECO:0000256" key="1">
    <source>
        <dbReference type="ARBA" id="ARBA00001966"/>
    </source>
</evidence>
<keyword evidence="6" id="KW-0411">Iron-sulfur</keyword>
<keyword evidence="5" id="KW-0408">Iron</keyword>
<dbReference type="InterPro" id="IPR023885">
    <property type="entry name" value="4Fe4S-binding_SPASM_dom"/>
</dbReference>
<dbReference type="InterPro" id="IPR058240">
    <property type="entry name" value="rSAM_sf"/>
</dbReference>
<evidence type="ECO:0000256" key="4">
    <source>
        <dbReference type="ARBA" id="ARBA00022723"/>
    </source>
</evidence>
<dbReference type="CDD" id="cd01335">
    <property type="entry name" value="Radical_SAM"/>
    <property type="match status" value="1"/>
</dbReference>
<organism evidence="8 9">
    <name type="scientific">Gloeobacter morelensis MG652769</name>
    <dbReference type="NCBI Taxonomy" id="2781736"/>
    <lineage>
        <taxon>Bacteria</taxon>
        <taxon>Bacillati</taxon>
        <taxon>Cyanobacteriota</taxon>
        <taxon>Cyanophyceae</taxon>
        <taxon>Gloeobacterales</taxon>
        <taxon>Gloeobacteraceae</taxon>
        <taxon>Gloeobacter</taxon>
        <taxon>Gloeobacter morelensis</taxon>
    </lineage>
</organism>
<gene>
    <name evidence="8" type="ORF">ISF26_11135</name>
</gene>
<evidence type="ECO:0000256" key="2">
    <source>
        <dbReference type="ARBA" id="ARBA00022485"/>
    </source>
</evidence>
<evidence type="ECO:0000259" key="7">
    <source>
        <dbReference type="PROSITE" id="PS51918"/>
    </source>
</evidence>
<dbReference type="PANTHER" id="PTHR43787:SF3">
    <property type="entry name" value="ARYLSULFATASE REGULATORY PROTEIN"/>
    <property type="match status" value="1"/>
</dbReference>
<dbReference type="PROSITE" id="PS51257">
    <property type="entry name" value="PROKAR_LIPOPROTEIN"/>
    <property type="match status" value="1"/>
</dbReference>
<evidence type="ECO:0000256" key="6">
    <source>
        <dbReference type="ARBA" id="ARBA00023014"/>
    </source>
</evidence>
<evidence type="ECO:0000256" key="3">
    <source>
        <dbReference type="ARBA" id="ARBA00022691"/>
    </source>
</evidence>
<dbReference type="NCBIfam" id="TIGR04085">
    <property type="entry name" value="rSAM_more_4Fe4S"/>
    <property type="match status" value="1"/>
</dbReference>
<feature type="domain" description="Radical SAM core" evidence="7">
    <location>
        <begin position="82"/>
        <end position="303"/>
    </location>
</feature>
<keyword evidence="2" id="KW-0004">4Fe-4S</keyword>
<dbReference type="RefSeq" id="WP_230844057.1">
    <property type="nucleotide sequence ID" value="NZ_CP063845.1"/>
</dbReference>
<keyword evidence="9" id="KW-1185">Reference proteome</keyword>